<feature type="transmembrane region" description="Helical" evidence="8">
    <location>
        <begin position="107"/>
        <end position="129"/>
    </location>
</feature>
<dbReference type="InterPro" id="IPR000425">
    <property type="entry name" value="MIP"/>
</dbReference>
<accession>A0A819QRQ7</accession>
<dbReference type="PANTHER" id="PTHR43829">
    <property type="entry name" value="AQUAPORIN OR AQUAGLYCEROPORIN RELATED"/>
    <property type="match status" value="1"/>
</dbReference>
<keyword evidence="5 8" id="KW-1133">Transmembrane helix</keyword>
<evidence type="ECO:0000256" key="3">
    <source>
        <dbReference type="ARBA" id="ARBA00022448"/>
    </source>
</evidence>
<feature type="transmembrane region" description="Helical" evidence="8">
    <location>
        <begin position="247"/>
        <end position="266"/>
    </location>
</feature>
<dbReference type="GO" id="GO:0015250">
    <property type="term" value="F:water channel activity"/>
    <property type="evidence" value="ECO:0007669"/>
    <property type="project" value="TreeGrafter"/>
</dbReference>
<dbReference type="PRINTS" id="PR00783">
    <property type="entry name" value="MINTRINSICP"/>
</dbReference>
<keyword evidence="6 8" id="KW-0472">Membrane</keyword>
<dbReference type="InterPro" id="IPR050363">
    <property type="entry name" value="MIP/Aquaporin"/>
</dbReference>
<feature type="transmembrane region" description="Helical" evidence="8">
    <location>
        <begin position="167"/>
        <end position="186"/>
    </location>
</feature>
<proteinExistence type="inferred from homology"/>
<dbReference type="Gene3D" id="1.20.1080.10">
    <property type="entry name" value="Glycerol uptake facilitator protein"/>
    <property type="match status" value="1"/>
</dbReference>
<comment type="similarity">
    <text evidence="2 7">Belongs to the MIP/aquaporin (TC 1.A.8) family.</text>
</comment>
<dbReference type="Pfam" id="PF00230">
    <property type="entry name" value="MIP"/>
    <property type="match status" value="1"/>
</dbReference>
<comment type="caution">
    <text evidence="9">The sequence shown here is derived from an EMBL/GenBank/DDBJ whole genome shotgun (WGS) entry which is preliminary data.</text>
</comment>
<evidence type="ECO:0000256" key="5">
    <source>
        <dbReference type="ARBA" id="ARBA00022989"/>
    </source>
</evidence>
<keyword evidence="3 7" id="KW-0813">Transport</keyword>
<evidence type="ECO:0000256" key="6">
    <source>
        <dbReference type="ARBA" id="ARBA00023136"/>
    </source>
</evidence>
<name>A0A819QRQ7_9BILA</name>
<dbReference type="InterPro" id="IPR022357">
    <property type="entry name" value="MIP_CS"/>
</dbReference>
<evidence type="ECO:0000256" key="7">
    <source>
        <dbReference type="RuleBase" id="RU000477"/>
    </source>
</evidence>
<reference evidence="9" key="1">
    <citation type="submission" date="2021-02" db="EMBL/GenBank/DDBJ databases">
        <authorList>
            <person name="Nowell W R."/>
        </authorList>
    </citation>
    <scope>NUCLEOTIDE SEQUENCE</scope>
</reference>
<dbReference type="Proteomes" id="UP000663844">
    <property type="component" value="Unassembled WGS sequence"/>
</dbReference>
<dbReference type="PANTHER" id="PTHR43829:SF9">
    <property type="entry name" value="AQUAPORIN-9"/>
    <property type="match status" value="1"/>
</dbReference>
<gene>
    <name evidence="9" type="ORF">OXD698_LOCUS31607</name>
</gene>
<evidence type="ECO:0000256" key="1">
    <source>
        <dbReference type="ARBA" id="ARBA00004141"/>
    </source>
</evidence>
<sequence length="295" mass="32537">MDTSNLTIDDLSKDRNSADVIYSKPPNYTVQSTESINCSNTHTQIHQPQSTYNINYLSPTINLNGNRIQSTDKISTLMIAGPISGAHINPAVTISLMTIGLVKPLQCMFYIIGQILGAFLGAALVYLVYLNQFNKFDGGIRQMTGPNGTADIFFTMPSDGVPHWNTFLDQLIIAAILMIFIMALTRDFNHMTSEVTKPFAFVLIIIGITCAFSINAGAALNPARDFGPRLFGSFIYGRSDVFSIDNYFFFIPISGPILGAIAGVWIHQGFTYIIKNYGDPRITDRVDLAAIRQKL</sequence>
<evidence type="ECO:0000256" key="4">
    <source>
        <dbReference type="ARBA" id="ARBA00022692"/>
    </source>
</evidence>
<evidence type="ECO:0000313" key="10">
    <source>
        <dbReference type="Proteomes" id="UP000663844"/>
    </source>
</evidence>
<dbReference type="AlphaFoldDB" id="A0A819QRQ7"/>
<dbReference type="GO" id="GO:0005886">
    <property type="term" value="C:plasma membrane"/>
    <property type="evidence" value="ECO:0007669"/>
    <property type="project" value="TreeGrafter"/>
</dbReference>
<comment type="subcellular location">
    <subcellularLocation>
        <location evidence="1">Membrane</location>
        <topology evidence="1">Multi-pass membrane protein</topology>
    </subcellularLocation>
</comment>
<dbReference type="InterPro" id="IPR023271">
    <property type="entry name" value="Aquaporin-like"/>
</dbReference>
<dbReference type="EMBL" id="CAJOAZ010003937">
    <property type="protein sequence ID" value="CAF4036124.1"/>
    <property type="molecule type" value="Genomic_DNA"/>
</dbReference>
<feature type="transmembrane region" description="Helical" evidence="8">
    <location>
        <begin position="198"/>
        <end position="220"/>
    </location>
</feature>
<evidence type="ECO:0000256" key="2">
    <source>
        <dbReference type="ARBA" id="ARBA00006175"/>
    </source>
</evidence>
<organism evidence="9 10">
    <name type="scientific">Adineta steineri</name>
    <dbReference type="NCBI Taxonomy" id="433720"/>
    <lineage>
        <taxon>Eukaryota</taxon>
        <taxon>Metazoa</taxon>
        <taxon>Spiralia</taxon>
        <taxon>Gnathifera</taxon>
        <taxon>Rotifera</taxon>
        <taxon>Eurotatoria</taxon>
        <taxon>Bdelloidea</taxon>
        <taxon>Adinetida</taxon>
        <taxon>Adinetidae</taxon>
        <taxon>Adineta</taxon>
    </lineage>
</organism>
<keyword evidence="4 7" id="KW-0812">Transmembrane</keyword>
<dbReference type="GO" id="GO:0015254">
    <property type="term" value="F:glycerol channel activity"/>
    <property type="evidence" value="ECO:0007669"/>
    <property type="project" value="TreeGrafter"/>
</dbReference>
<protein>
    <submittedName>
        <fullName evidence="9">Uncharacterized protein</fullName>
    </submittedName>
</protein>
<evidence type="ECO:0000256" key="8">
    <source>
        <dbReference type="SAM" id="Phobius"/>
    </source>
</evidence>
<dbReference type="SUPFAM" id="SSF81338">
    <property type="entry name" value="Aquaporin-like"/>
    <property type="match status" value="1"/>
</dbReference>
<evidence type="ECO:0000313" key="9">
    <source>
        <dbReference type="EMBL" id="CAF4036124.1"/>
    </source>
</evidence>
<dbReference type="PROSITE" id="PS00221">
    <property type="entry name" value="MIP"/>
    <property type="match status" value="1"/>
</dbReference>